<feature type="region of interest" description="Disordered" evidence="1">
    <location>
        <begin position="38"/>
        <end position="72"/>
    </location>
</feature>
<feature type="transmembrane region" description="Helical" evidence="2">
    <location>
        <begin position="347"/>
        <end position="364"/>
    </location>
</feature>
<evidence type="ECO:0000256" key="2">
    <source>
        <dbReference type="SAM" id="Phobius"/>
    </source>
</evidence>
<dbReference type="GeneID" id="54491056"/>
<name>A0A6A6W2X4_9PEZI</name>
<feature type="compositionally biased region" description="Basic residues" evidence="1">
    <location>
        <begin position="46"/>
        <end position="59"/>
    </location>
</feature>
<dbReference type="AlphaFoldDB" id="A0A6A6W2X4"/>
<organism evidence="3 4">
    <name type="scientific">Pseudovirgaria hyperparasitica</name>
    <dbReference type="NCBI Taxonomy" id="470096"/>
    <lineage>
        <taxon>Eukaryota</taxon>
        <taxon>Fungi</taxon>
        <taxon>Dikarya</taxon>
        <taxon>Ascomycota</taxon>
        <taxon>Pezizomycotina</taxon>
        <taxon>Dothideomycetes</taxon>
        <taxon>Dothideomycetes incertae sedis</taxon>
        <taxon>Acrospermales</taxon>
        <taxon>Acrospermaceae</taxon>
        <taxon>Pseudovirgaria</taxon>
    </lineage>
</organism>
<evidence type="ECO:0000313" key="4">
    <source>
        <dbReference type="Proteomes" id="UP000799437"/>
    </source>
</evidence>
<dbReference type="EMBL" id="ML996576">
    <property type="protein sequence ID" value="KAF2755937.1"/>
    <property type="molecule type" value="Genomic_DNA"/>
</dbReference>
<evidence type="ECO:0000256" key="1">
    <source>
        <dbReference type="SAM" id="MobiDB-lite"/>
    </source>
</evidence>
<gene>
    <name evidence="3" type="ORF">EJ05DRAFT_82964</name>
</gene>
<proteinExistence type="predicted"/>
<dbReference type="Proteomes" id="UP000799437">
    <property type="component" value="Unassembled WGS sequence"/>
</dbReference>
<sequence length="367" mass="41353">MDSRSWTDMVIQSPEAAHVQARSAVSTIPAIVAASRFPPATESRSRSRNASKGIKKRHRERSELPAYTQPCPQKDVSFDRNEWSDGLGPQKCAWINYLVSRADEVKQENAFNFIFLLWAADENGVAIATDIPIPKTIIENDVELIRHLKMRLRSARGMMRSILYGAEPVGSKMRLLGQPRPDSTYPVLLRNKVTMDLDHHIESQKNEYTNLLLDREFLLEFEFDVDEYETCCATLRQVEEELSQIEIFPKLLRSAWHNPVLAEGQGIFRAHSKCSPVLRFGPLNYLTCAKSLSSPATDFASVVSFTQDMNGIYFEETLQFLPFIALTSSASLAAFLFARWIFSSWEVGVGCASLLVGVVTLSVMRHG</sequence>
<reference evidence="3" key="1">
    <citation type="journal article" date="2020" name="Stud. Mycol.">
        <title>101 Dothideomycetes genomes: a test case for predicting lifestyles and emergence of pathogens.</title>
        <authorList>
            <person name="Haridas S."/>
            <person name="Albert R."/>
            <person name="Binder M."/>
            <person name="Bloem J."/>
            <person name="Labutti K."/>
            <person name="Salamov A."/>
            <person name="Andreopoulos B."/>
            <person name="Baker S."/>
            <person name="Barry K."/>
            <person name="Bills G."/>
            <person name="Bluhm B."/>
            <person name="Cannon C."/>
            <person name="Castanera R."/>
            <person name="Culley D."/>
            <person name="Daum C."/>
            <person name="Ezra D."/>
            <person name="Gonzalez J."/>
            <person name="Henrissat B."/>
            <person name="Kuo A."/>
            <person name="Liang C."/>
            <person name="Lipzen A."/>
            <person name="Lutzoni F."/>
            <person name="Magnuson J."/>
            <person name="Mondo S."/>
            <person name="Nolan M."/>
            <person name="Ohm R."/>
            <person name="Pangilinan J."/>
            <person name="Park H.-J."/>
            <person name="Ramirez L."/>
            <person name="Alfaro M."/>
            <person name="Sun H."/>
            <person name="Tritt A."/>
            <person name="Yoshinaga Y."/>
            <person name="Zwiers L.-H."/>
            <person name="Turgeon B."/>
            <person name="Goodwin S."/>
            <person name="Spatafora J."/>
            <person name="Crous P."/>
            <person name="Grigoriev I."/>
        </authorList>
    </citation>
    <scope>NUCLEOTIDE SEQUENCE</scope>
    <source>
        <strain evidence="3">CBS 121739</strain>
    </source>
</reference>
<keyword evidence="2" id="KW-0812">Transmembrane</keyword>
<keyword evidence="2" id="KW-0472">Membrane</keyword>
<protein>
    <submittedName>
        <fullName evidence="3">Uncharacterized protein</fullName>
    </submittedName>
</protein>
<accession>A0A6A6W2X4</accession>
<dbReference type="RefSeq" id="XP_033598388.1">
    <property type="nucleotide sequence ID" value="XM_033750002.1"/>
</dbReference>
<evidence type="ECO:0000313" key="3">
    <source>
        <dbReference type="EMBL" id="KAF2755937.1"/>
    </source>
</evidence>
<feature type="transmembrane region" description="Helical" evidence="2">
    <location>
        <begin position="320"/>
        <end position="341"/>
    </location>
</feature>
<keyword evidence="4" id="KW-1185">Reference proteome</keyword>
<keyword evidence="2" id="KW-1133">Transmembrane helix</keyword>